<gene>
    <name evidence="6" type="ORF">TDUB1175_LOCUS13359</name>
</gene>
<dbReference type="CDD" id="cd02961">
    <property type="entry name" value="PDI_a_family"/>
    <property type="match status" value="1"/>
</dbReference>
<feature type="signal peptide" evidence="4">
    <location>
        <begin position="1"/>
        <end position="23"/>
    </location>
</feature>
<feature type="domain" description="Thioredoxin" evidence="5">
    <location>
        <begin position="38"/>
        <end position="166"/>
    </location>
</feature>
<dbReference type="Pfam" id="PF00085">
    <property type="entry name" value="Thioredoxin"/>
    <property type="match status" value="1"/>
</dbReference>
<dbReference type="GO" id="GO:0006457">
    <property type="term" value="P:protein folding"/>
    <property type="evidence" value="ECO:0007669"/>
    <property type="project" value="TreeGrafter"/>
</dbReference>
<dbReference type="SUPFAM" id="SSF52833">
    <property type="entry name" value="Thioredoxin-like"/>
    <property type="match status" value="1"/>
</dbReference>
<evidence type="ECO:0000256" key="1">
    <source>
        <dbReference type="ARBA" id="ARBA00006347"/>
    </source>
</evidence>
<dbReference type="InterPro" id="IPR017937">
    <property type="entry name" value="Thioredoxin_CS"/>
</dbReference>
<evidence type="ECO:0000256" key="4">
    <source>
        <dbReference type="SAM" id="SignalP"/>
    </source>
</evidence>
<dbReference type="GO" id="GO:0005783">
    <property type="term" value="C:endoplasmic reticulum"/>
    <property type="evidence" value="ECO:0007669"/>
    <property type="project" value="TreeGrafter"/>
</dbReference>
<evidence type="ECO:0000259" key="5">
    <source>
        <dbReference type="PROSITE" id="PS51352"/>
    </source>
</evidence>
<sequence>MTGLPLRFVVAAAFFQGVALGEASESTPDTATAPADAQSKGIQADDRSSEDHPPSSPASVSLTSANFKELTKGKTVFIKFYAPWCPHCKELAPAWEELAKDWVDHPVGLVGEVDCTAEQSLCEEHDIEGLPTLLFGDPTGISSEMEQYAGDNSATKLRSFAKKTLAVPICSPANLDACDDVNRKEMLRFMTMSEEEIVGLIEEGEGKVAEAEEDFDRGFKEMQKKYDELSLRKEINVAKTKERIRTMRAVRTSRS</sequence>
<feature type="compositionally biased region" description="Low complexity" evidence="3">
    <location>
        <begin position="25"/>
        <end position="37"/>
    </location>
</feature>
<organism evidence="6">
    <name type="scientific">Pseudictyota dubia</name>
    <dbReference type="NCBI Taxonomy" id="2749911"/>
    <lineage>
        <taxon>Eukaryota</taxon>
        <taxon>Sar</taxon>
        <taxon>Stramenopiles</taxon>
        <taxon>Ochrophyta</taxon>
        <taxon>Bacillariophyta</taxon>
        <taxon>Mediophyceae</taxon>
        <taxon>Biddulphiophycidae</taxon>
        <taxon>Eupodiscales</taxon>
        <taxon>Odontellaceae</taxon>
        <taxon>Pseudictyota</taxon>
    </lineage>
</organism>
<comment type="similarity">
    <text evidence="1">Belongs to the protein disulfide isomerase family.</text>
</comment>
<accession>A0A7R9W527</accession>
<dbReference type="GO" id="GO:0003756">
    <property type="term" value="F:protein disulfide isomerase activity"/>
    <property type="evidence" value="ECO:0007669"/>
    <property type="project" value="TreeGrafter"/>
</dbReference>
<protein>
    <recommendedName>
        <fullName evidence="5">Thioredoxin domain-containing protein</fullName>
    </recommendedName>
</protein>
<reference evidence="6" key="1">
    <citation type="submission" date="2021-01" db="EMBL/GenBank/DDBJ databases">
        <authorList>
            <person name="Corre E."/>
            <person name="Pelletier E."/>
            <person name="Niang G."/>
            <person name="Scheremetjew M."/>
            <person name="Finn R."/>
            <person name="Kale V."/>
            <person name="Holt S."/>
            <person name="Cochrane G."/>
            <person name="Meng A."/>
            <person name="Brown T."/>
            <person name="Cohen L."/>
        </authorList>
    </citation>
    <scope>NUCLEOTIDE SEQUENCE</scope>
    <source>
        <strain evidence="6">CCMP147</strain>
    </source>
</reference>
<dbReference type="EMBL" id="HBED01026694">
    <property type="protein sequence ID" value="CAD8314570.1"/>
    <property type="molecule type" value="Transcribed_RNA"/>
</dbReference>
<evidence type="ECO:0000256" key="3">
    <source>
        <dbReference type="SAM" id="MobiDB-lite"/>
    </source>
</evidence>
<feature type="region of interest" description="Disordered" evidence="3">
    <location>
        <begin position="25"/>
        <end position="62"/>
    </location>
</feature>
<feature type="chain" id="PRO_5031279184" description="Thioredoxin domain-containing protein" evidence="4">
    <location>
        <begin position="24"/>
        <end position="255"/>
    </location>
</feature>
<proteinExistence type="inferred from homology"/>
<dbReference type="InterPro" id="IPR013766">
    <property type="entry name" value="Thioredoxin_domain"/>
</dbReference>
<dbReference type="PROSITE" id="PS00194">
    <property type="entry name" value="THIOREDOXIN_1"/>
    <property type="match status" value="1"/>
</dbReference>
<dbReference type="PANTHER" id="PTHR45672:SF3">
    <property type="entry name" value="THIOREDOXIN DOMAIN-CONTAINING PROTEIN 5"/>
    <property type="match status" value="1"/>
</dbReference>
<dbReference type="InterPro" id="IPR036249">
    <property type="entry name" value="Thioredoxin-like_sf"/>
</dbReference>
<dbReference type="PANTHER" id="PTHR45672">
    <property type="entry name" value="PROTEIN DISULFIDE-ISOMERASE C17H9.14C-RELATED"/>
    <property type="match status" value="1"/>
</dbReference>
<dbReference type="InterPro" id="IPR051063">
    <property type="entry name" value="PDI"/>
</dbReference>
<dbReference type="PROSITE" id="PS51352">
    <property type="entry name" value="THIOREDOXIN_2"/>
    <property type="match status" value="1"/>
</dbReference>
<evidence type="ECO:0000256" key="2">
    <source>
        <dbReference type="ARBA" id="ARBA00022729"/>
    </source>
</evidence>
<dbReference type="AlphaFoldDB" id="A0A7R9W527"/>
<evidence type="ECO:0000313" key="6">
    <source>
        <dbReference type="EMBL" id="CAD8314570.1"/>
    </source>
</evidence>
<feature type="compositionally biased region" description="Basic and acidic residues" evidence="3">
    <location>
        <begin position="43"/>
        <end position="53"/>
    </location>
</feature>
<keyword evidence="2 4" id="KW-0732">Signal</keyword>
<dbReference type="Gene3D" id="3.40.30.10">
    <property type="entry name" value="Glutaredoxin"/>
    <property type="match status" value="1"/>
</dbReference>
<name>A0A7R9W527_9STRA</name>